<keyword evidence="1" id="KW-0812">Transmembrane</keyword>
<reference evidence="2 3" key="1">
    <citation type="submission" date="2016-10" db="EMBL/GenBank/DDBJ databases">
        <authorList>
            <person name="de Groot N.N."/>
        </authorList>
    </citation>
    <scope>NUCLEOTIDE SEQUENCE [LARGE SCALE GENOMIC DNA]</scope>
    <source>
        <strain evidence="2 3">DSM 12272</strain>
    </source>
</reference>
<dbReference type="OrthoDB" id="1706121at2"/>
<dbReference type="RefSeq" id="WP_089967184.1">
    <property type="nucleotide sequence ID" value="NZ_FNJM01000002.1"/>
</dbReference>
<name>A0A1H0QF68_9CLOT</name>
<evidence type="ECO:0008006" key="4">
    <source>
        <dbReference type="Google" id="ProtNLM"/>
    </source>
</evidence>
<feature type="transmembrane region" description="Helical" evidence="1">
    <location>
        <begin position="53"/>
        <end position="69"/>
    </location>
</feature>
<feature type="transmembrane region" description="Helical" evidence="1">
    <location>
        <begin position="177"/>
        <end position="198"/>
    </location>
</feature>
<keyword evidence="1" id="KW-1133">Transmembrane helix</keyword>
<proteinExistence type="predicted"/>
<dbReference type="AlphaFoldDB" id="A0A1H0QF68"/>
<keyword evidence="3" id="KW-1185">Reference proteome</keyword>
<evidence type="ECO:0000313" key="2">
    <source>
        <dbReference type="EMBL" id="SDP15967.1"/>
    </source>
</evidence>
<keyword evidence="1" id="KW-0472">Membrane</keyword>
<organism evidence="2 3">
    <name type="scientific">Clostridium gasigenes</name>
    <dbReference type="NCBI Taxonomy" id="94869"/>
    <lineage>
        <taxon>Bacteria</taxon>
        <taxon>Bacillati</taxon>
        <taxon>Bacillota</taxon>
        <taxon>Clostridia</taxon>
        <taxon>Eubacteriales</taxon>
        <taxon>Clostridiaceae</taxon>
        <taxon>Clostridium</taxon>
    </lineage>
</organism>
<evidence type="ECO:0000256" key="1">
    <source>
        <dbReference type="SAM" id="Phobius"/>
    </source>
</evidence>
<accession>A0A1H0QF68</accession>
<dbReference type="EMBL" id="FNJM01000002">
    <property type="protein sequence ID" value="SDP15967.1"/>
    <property type="molecule type" value="Genomic_DNA"/>
</dbReference>
<gene>
    <name evidence="2" type="ORF">SAMN04488529_102336</name>
</gene>
<feature type="transmembrane region" description="Helical" evidence="1">
    <location>
        <begin position="148"/>
        <end position="170"/>
    </location>
</feature>
<dbReference type="Proteomes" id="UP000198597">
    <property type="component" value="Unassembled WGS sequence"/>
</dbReference>
<feature type="transmembrane region" description="Helical" evidence="1">
    <location>
        <begin position="90"/>
        <end position="115"/>
    </location>
</feature>
<dbReference type="STRING" id="94869.SAMN04488529_102336"/>
<protein>
    <recommendedName>
        <fullName evidence="4">ABC-2 family transporter protein</fullName>
    </recommendedName>
</protein>
<feature type="transmembrane region" description="Helical" evidence="1">
    <location>
        <begin position="226"/>
        <end position="248"/>
    </location>
</feature>
<sequence>MINLIKSELRKTLGKKSILIIWILFLGFSGLLIRNFETLDTYSDVFSKIEGCIPFIGLVMFIVISGNYTKEYESSMVGLINSTKNGRKNVVIAKAIANGIALSLINISAVLVMGIKAFKYENFQSLDIPIKQLWYFENSGSNITVLQMYLIVIASVIVGSFVFAQIGLALSSAFKSATMPFILGGLIMGISYFGLAFVPEKMVKFMALTPNWMMMSQLIVRYEVPITIRILSGIVAVSLIILLPMIAYKNFVNSKRLL</sequence>
<evidence type="ECO:0000313" key="3">
    <source>
        <dbReference type="Proteomes" id="UP000198597"/>
    </source>
</evidence>
<feature type="transmembrane region" description="Helical" evidence="1">
    <location>
        <begin position="12"/>
        <end position="33"/>
    </location>
</feature>